<dbReference type="InterPro" id="IPR034660">
    <property type="entry name" value="DinB/YfiT-like"/>
</dbReference>
<dbReference type="AlphaFoldDB" id="A0A1Q8R3B0"/>
<evidence type="ECO:0000259" key="1">
    <source>
        <dbReference type="Pfam" id="PF12867"/>
    </source>
</evidence>
<dbReference type="RefSeq" id="WP_075363056.1">
    <property type="nucleotide sequence ID" value="NZ_MLBF01000001.1"/>
</dbReference>
<dbReference type="STRING" id="1888891.DSOL_0226"/>
<feature type="domain" description="DinB-like" evidence="1">
    <location>
        <begin position="8"/>
        <end position="147"/>
    </location>
</feature>
<dbReference type="Pfam" id="PF12867">
    <property type="entry name" value="DinB_2"/>
    <property type="match status" value="1"/>
</dbReference>
<dbReference type="InterPro" id="IPR024775">
    <property type="entry name" value="DinB-like"/>
</dbReference>
<dbReference type="Gene3D" id="1.20.120.450">
    <property type="entry name" value="dinb family like domain"/>
    <property type="match status" value="1"/>
</dbReference>
<dbReference type="EMBL" id="MLBF01000001">
    <property type="protein sequence ID" value="OLN34048.1"/>
    <property type="molecule type" value="Genomic_DNA"/>
</dbReference>
<keyword evidence="3" id="KW-1185">Reference proteome</keyword>
<accession>A0A1Q8R3B0</accession>
<evidence type="ECO:0000313" key="3">
    <source>
        <dbReference type="Proteomes" id="UP000186102"/>
    </source>
</evidence>
<name>A0A1Q8R3B0_9FIRM</name>
<proteinExistence type="predicted"/>
<reference evidence="2 3" key="1">
    <citation type="submission" date="2016-09" db="EMBL/GenBank/DDBJ databases">
        <title>Complete genome of Desulfosporosinus sp. OL.</title>
        <authorList>
            <person name="Mardanov A."/>
            <person name="Beletsky A."/>
            <person name="Panova A."/>
            <person name="Karnachuk O."/>
            <person name="Ravin N."/>
        </authorList>
    </citation>
    <scope>NUCLEOTIDE SEQUENCE [LARGE SCALE GENOMIC DNA]</scope>
    <source>
        <strain evidence="2 3">OL</strain>
    </source>
</reference>
<comment type="caution">
    <text evidence="2">The sequence shown here is derived from an EMBL/GenBank/DDBJ whole genome shotgun (WGS) entry which is preliminary data.</text>
</comment>
<protein>
    <recommendedName>
        <fullName evidence="1">DinB-like domain-containing protein</fullName>
    </recommendedName>
</protein>
<dbReference type="OrthoDB" id="4295522at2"/>
<evidence type="ECO:0000313" key="2">
    <source>
        <dbReference type="EMBL" id="OLN34048.1"/>
    </source>
</evidence>
<gene>
    <name evidence="2" type="ORF">DSOL_0226</name>
</gene>
<sequence>MKEFLFDQLKIIRSNTVNEAKELSESQADSVPEGFNNNIRWNLGHVYLVQEKFAFGFTEEPMQVPDGFTELFGGKTKPSDWKVQPPSLPELIKMLEDQTSRIKEKLSDRLNEAVAKPLTMPSGLTLKTIGEFLTFSMYHEGMHVQTIKMLKRFTA</sequence>
<organism evidence="2 3">
    <name type="scientific">Desulfosporosinus metallidurans</name>
    <dbReference type="NCBI Taxonomy" id="1888891"/>
    <lineage>
        <taxon>Bacteria</taxon>
        <taxon>Bacillati</taxon>
        <taxon>Bacillota</taxon>
        <taxon>Clostridia</taxon>
        <taxon>Eubacteriales</taxon>
        <taxon>Desulfitobacteriaceae</taxon>
        <taxon>Desulfosporosinus</taxon>
    </lineage>
</organism>
<dbReference type="SUPFAM" id="SSF109854">
    <property type="entry name" value="DinB/YfiT-like putative metalloenzymes"/>
    <property type="match status" value="1"/>
</dbReference>
<dbReference type="Proteomes" id="UP000186102">
    <property type="component" value="Unassembled WGS sequence"/>
</dbReference>